<dbReference type="AlphaFoldDB" id="A0AA37IDP1"/>
<organism evidence="2 3">
    <name type="scientific">Caballeronia novacaledonica</name>
    <dbReference type="NCBI Taxonomy" id="1544861"/>
    <lineage>
        <taxon>Bacteria</taxon>
        <taxon>Pseudomonadati</taxon>
        <taxon>Pseudomonadota</taxon>
        <taxon>Betaproteobacteria</taxon>
        <taxon>Burkholderiales</taxon>
        <taxon>Burkholderiaceae</taxon>
        <taxon>Caballeronia</taxon>
    </lineage>
</organism>
<dbReference type="RefSeq" id="WP_238213467.1">
    <property type="nucleotide sequence ID" value="NZ_BPUS01000008.1"/>
</dbReference>
<evidence type="ECO:0000259" key="1">
    <source>
        <dbReference type="PROSITE" id="PS50965"/>
    </source>
</evidence>
<dbReference type="EMBL" id="BPUS01000008">
    <property type="protein sequence ID" value="GJH26844.1"/>
    <property type="molecule type" value="Genomic_DNA"/>
</dbReference>
<feature type="domain" description="NERD" evidence="1">
    <location>
        <begin position="40"/>
        <end position="166"/>
    </location>
</feature>
<dbReference type="InterPro" id="IPR011528">
    <property type="entry name" value="NERD"/>
</dbReference>
<dbReference type="PROSITE" id="PS50965">
    <property type="entry name" value="NERD"/>
    <property type="match status" value="1"/>
</dbReference>
<gene>
    <name evidence="2" type="ORF">CBA19CS42_20030</name>
</gene>
<sequence>MLIKLLIALGAYYLYRRSKGRRRRRTSHSARTAPRSADAIGAAGEAATQAKLRNTLSCLCGDEFYLHDGPLVIEHAPGTAFPTAEIDHLAVTPFGIFIFETKNWSGHVAPSVMPGNLTRTSHNGETADRRSPIAQNRTKLRFLREQLPGMWPVAGAGIFTSPKAVLHRDLPTDLLSLEELPYWLRLKRDSFKERSPVDVSRATAAVLMYADTSQSALTNHKAQVAAEPEYSTWINPSD</sequence>
<reference evidence="2" key="1">
    <citation type="submission" date="2022-09" db="EMBL/GenBank/DDBJ databases">
        <title>Isolation and characterization of 3-chlorobenzoate degrading bacteria from soils in Shizuoka.</title>
        <authorList>
            <person name="Ifat A."/>
            <person name="Ogawa N."/>
            <person name="Kimbara K."/>
            <person name="Moriuchi R."/>
            <person name="Dohra H."/>
            <person name="Shintani M."/>
        </authorList>
    </citation>
    <scope>NUCLEOTIDE SEQUENCE</scope>
    <source>
        <strain evidence="2">19CS4-2</strain>
    </source>
</reference>
<comment type="caution">
    <text evidence="2">The sequence shown here is derived from an EMBL/GenBank/DDBJ whole genome shotgun (WGS) entry which is preliminary data.</text>
</comment>
<dbReference type="Pfam" id="PF08378">
    <property type="entry name" value="NERD"/>
    <property type="match status" value="1"/>
</dbReference>
<accession>A0AA37IDP1</accession>
<evidence type="ECO:0000313" key="3">
    <source>
        <dbReference type="Proteomes" id="UP001055111"/>
    </source>
</evidence>
<proteinExistence type="predicted"/>
<dbReference type="Proteomes" id="UP001055111">
    <property type="component" value="Unassembled WGS sequence"/>
</dbReference>
<protein>
    <submittedName>
        <fullName evidence="2">NERD domain-containing protein</fullName>
    </submittedName>
</protein>
<evidence type="ECO:0000313" key="2">
    <source>
        <dbReference type="EMBL" id="GJH26844.1"/>
    </source>
</evidence>
<name>A0AA37IDP1_9BURK</name>